<dbReference type="EMBL" id="FCQH01000021">
    <property type="protein sequence ID" value="CVL07902.1"/>
    <property type="molecule type" value="Genomic_DNA"/>
</dbReference>
<name>A0A1L7UFD5_FUSMA</name>
<gene>
    <name evidence="2" type="ORF">FMAN_09728</name>
</gene>
<sequence>MADLEIEDKVWESEVIFIDSLKQEGTVYRHVPNLKLDPTDRDPEPLGTYCPEGEFYVRLVRRQCERLSVLEKEPELYLSVHFLNICMTGDSKTHYQWQAYRTPQHDDDMVFQPIKGIDGNRTGYYRPVKELEYRKWKSMIESPPVGTGKDTIRGGYQVPARRRNGRAEMVGLHKRFTSMADAELWASIFRSATSLWSISNAGAAFRGIDPKGITVYILPSSRVRGIGEGANITWTDVKDGFEELPSRLSTKYTVLENSQAIEDKGLVLYSNNPFFYYSSYVSKDTAEAFGLYSSRPLKLYTDEAGDKLAEKMEPRQSDVKIQKRLARDGIVMERTNGSISLSASRMLKATSKRSETSSQKTVMGISAPEAWETSQIQPNMMFGTWEMNSWMLRYEAAFQRLFKLERDFRKKAEVVGQLRFESFEPPEQNEKSWFDSCDWIHFEIQWNLEMKEKSHLLDRDLLAMGLRINPFNRSCFTKGEAMVDIALLKTIFNRKAEGLPRAMKSERLGAESVLTISMGKQDDGRAFEVLLADLETQLVLSGNINRLDSPDDLQSQFTQPRDSLFTAVNNEAVEMKTLEAPGKGDMIVVGGIPLTNTRLIVLDHQGKYANLPVTVRGIDSFANEAGLLLVPAAREGQITVAQASKTKPILILSSSPRLGMEVIAPSIATVSQVAELATKTFREAGALPAADYVLQGDVQGLFGIPGLSGELLSIQGSGPQDPIQEKVKPYLSSSADGYIATLFPSLNSDIIQKLPIDNVEFTYSNKLDDFHNPEGLSLNADITFTGPLSPVKELLQFIYSGNEDNTPPTKLRVQARLSPERNWREPLELNNFALRGSVDQSLWLGDIIRFRKVGVEVSVISISSFDNDKNKTTWKLGYGLCGELEISKIQKTGLPLTVKYWMRKIGDTYSLSMALSSHEWTSVFGIENLDFQASIDINNLEESLVLGVSAMMKLGDGDIFLAGQYSKSETYLEAEVGNMTWDEIVKAYTQITGKSVDAATNIDELEFENMYIMFSTAGIEIRGKICFNGATSAAGYIMFDDEGLSIGGAIGSFQVPDTNIVIEEAGLDIFIGSRGSDKTSGRASRLALKGLVHFQGIRVAAGLETSTDGSPNSRRWIVYGAYEGNLRLSALEAAKTLKEHPDLDIELKYVAIIASNKRGIWTDPLSKRKYSLSNGLSLFALIDPLPAINNLARNKTVRGLTLIASISAERLSVAIELPDSIGIDMGDIAKVDRFSVRLDISSTPNLTLSCDLRINMAQQPPLTFHSNLKALLHEANGEIYLDPEVPWRNPFGVSDKIVVQKLGGSVAFRYASVLVEGPSELAFGGMVKCGNFTGEAFIVVTKLPTRQVLKVNISNVNVSELIRMAGEIGDLDALRNISAGDFLVFNKAEMYFSTGIEEALGEEFPAGISAKGDVTVFGKRANFEASLGSGGFELRGEVDAFKIGPLEVRSASGNPRAKLQIATTSEKQLLEIDGLVIIGGDEDQIKFDLRAVATNVANLKDLSQANVNFTLTLNTEILELFYNGILDFLAELQNIVTASTEALEFVLQKRRNEISDEVKIKKKQISALKTRIVEEKEIRDKERAKAELKKLEAEAELEKLQRAADTTKQAKKEAEGELKDLLKQIDLDREAIKAEKSLEWASLLESAEKEQERLSKERAELQGKKKSTFGNVALELEKYTEWFNIAKAKLAGLLADSNERKKNLPNLGILARVKELIYINTIDAAATFLTNRLEEGAGVLQDYRDTLNRPEFRDIEIQIQEKDAALQKATEMVDRLAKQGLEGFIEAALEDKDKFLKARKAELDAMQDGNSRWMQAIREAQAKLDAGRPDLDRIIDEEQEKINQARDSMQLRQLQQELQSAEDEEMRKREQHDAISTGLRMIQNEIDRGSESVRQLVQSVKPVNFKIKGVTITADGKEIAQGRAMSFKITVEHEGKMIILEETWAPFQKPAELYRDIMKGLLKN</sequence>
<keyword evidence="1" id="KW-0175">Coiled coil</keyword>
<evidence type="ECO:0000313" key="3">
    <source>
        <dbReference type="Proteomes" id="UP000184255"/>
    </source>
</evidence>
<proteinExistence type="predicted"/>
<accession>A0A1L7UFD5</accession>
<evidence type="ECO:0000256" key="1">
    <source>
        <dbReference type="SAM" id="Coils"/>
    </source>
</evidence>
<organism evidence="2 3">
    <name type="scientific">Fusarium mangiferae</name>
    <name type="common">Mango malformation disease fungus</name>
    <dbReference type="NCBI Taxonomy" id="192010"/>
    <lineage>
        <taxon>Eukaryota</taxon>
        <taxon>Fungi</taxon>
        <taxon>Dikarya</taxon>
        <taxon>Ascomycota</taxon>
        <taxon>Pezizomycotina</taxon>
        <taxon>Sordariomycetes</taxon>
        <taxon>Hypocreomycetidae</taxon>
        <taxon>Hypocreales</taxon>
        <taxon>Nectriaceae</taxon>
        <taxon>Fusarium</taxon>
        <taxon>Fusarium fujikuroi species complex</taxon>
    </lineage>
</organism>
<dbReference type="Proteomes" id="UP000184255">
    <property type="component" value="Unassembled WGS sequence"/>
</dbReference>
<evidence type="ECO:0000313" key="2">
    <source>
        <dbReference type="EMBL" id="CVL07902.1"/>
    </source>
</evidence>
<comment type="caution">
    <text evidence="2">The sequence shown here is derived from an EMBL/GenBank/DDBJ whole genome shotgun (WGS) entry which is preliminary data.</text>
</comment>
<keyword evidence="3" id="KW-1185">Reference proteome</keyword>
<reference evidence="3" key="1">
    <citation type="journal article" date="2016" name="Genome Biol. Evol.">
        <title>Comparative 'omics' of the Fusarium fujikuroi species complex highlights differences in genetic potential and metabolite synthesis.</title>
        <authorList>
            <person name="Niehaus E.-M."/>
            <person name="Muensterkoetter M."/>
            <person name="Proctor R.H."/>
            <person name="Brown D.W."/>
            <person name="Sharon A."/>
            <person name="Idan Y."/>
            <person name="Oren-Young L."/>
            <person name="Sieber C.M."/>
            <person name="Novak O."/>
            <person name="Pencik A."/>
            <person name="Tarkowska D."/>
            <person name="Hromadova K."/>
            <person name="Freeman S."/>
            <person name="Maymon M."/>
            <person name="Elazar M."/>
            <person name="Youssef S.A."/>
            <person name="El-Shabrawy E.S.M."/>
            <person name="Shalaby A.B.A."/>
            <person name="Houterman P."/>
            <person name="Brock N.L."/>
            <person name="Burkhardt I."/>
            <person name="Tsavkelova E.A."/>
            <person name="Dickschat J.S."/>
            <person name="Galuszka P."/>
            <person name="Gueldener U."/>
            <person name="Tudzynski B."/>
        </authorList>
    </citation>
    <scope>NUCLEOTIDE SEQUENCE [LARGE SCALE GENOMIC DNA]</scope>
    <source>
        <strain evidence="3">MRC7560</strain>
    </source>
</reference>
<protein>
    <submittedName>
        <fullName evidence="2">Uncharacterized protein</fullName>
    </submittedName>
</protein>
<feature type="coiled-coil region" evidence="1">
    <location>
        <begin position="1835"/>
        <end position="1871"/>
    </location>
</feature>
<dbReference type="GeneID" id="65088987"/>
<dbReference type="VEuPathDB" id="FungiDB:FMAN_09728"/>
<feature type="coiled-coil region" evidence="1">
    <location>
        <begin position="1571"/>
        <end position="1667"/>
    </location>
</feature>
<dbReference type="RefSeq" id="XP_041690766.1">
    <property type="nucleotide sequence ID" value="XM_041825380.1"/>
</dbReference>